<reference evidence="2" key="1">
    <citation type="journal article" date="2019" name="Int. J. Syst. Evol. Microbiol.">
        <title>The Global Catalogue of Microorganisms (GCM) 10K type strain sequencing project: providing services to taxonomists for standard genome sequencing and annotation.</title>
        <authorList>
            <consortium name="The Broad Institute Genomics Platform"/>
            <consortium name="The Broad Institute Genome Sequencing Center for Infectious Disease"/>
            <person name="Wu L."/>
            <person name="Ma J."/>
        </authorList>
    </citation>
    <scope>NUCLEOTIDE SEQUENCE [LARGE SCALE GENOMIC DNA]</scope>
    <source>
        <strain evidence="2">JCM 17224</strain>
    </source>
</reference>
<protein>
    <recommendedName>
        <fullName evidence="3">Erythromycin esterase family protein</fullName>
    </recommendedName>
</protein>
<proteinExistence type="predicted"/>
<dbReference type="SUPFAM" id="SSF49464">
    <property type="entry name" value="Carboxypeptidase regulatory domain-like"/>
    <property type="match status" value="1"/>
</dbReference>
<dbReference type="Pfam" id="PF05139">
    <property type="entry name" value="Erythro_esteras"/>
    <property type="match status" value="1"/>
</dbReference>
<sequence length="818" mass="91753">MPKHDPLPSLPLHCLAPAAPDRYTPLGQAIGDARVVMLGEQTHYDATTFEAKIDLIRYLHDSLGFTTLAFESDLYAMDKARREIAAGKPVLPTLQNSVYEGIWSGTQEFKALADYLSTHPKLQVAGFDCQLSGEYTHELLLPELRDFVAQDRRTKWREADFYPAQELLAELSGGDFKQELLHPADTVALARWFARTRKSLANVAAQYPAQAGRAAFWQQWLKMAARSQQDAKAQARRQLAPTNQNDRDAQMADNLLFLAQQPEHPKIIVWAASYHLANRVERIDLDDATTAAYAKQLAVQQRREPDEDASAALRHMLGGAVPMGRLVKEKLGNRVYALGFVAYEGTYGRAGDSTRLYPVPTPPPGSIEQAFRARGCATGFVNLRGTSAGSYHASPLGYLPARAPWSEVFDGLFYTQTMRPTNNLAAGTVAAVPVTGHQLRGLVRDAKTGVSVSFASIGIRGTGTGTVSGLDGGFALFVPTAHARDTLQISCIGYATVRRALVRQPAGVLLAVTLTPQAHMLGDVLVRAPLSAAAILTKARERIGTNYPQQAHSMQLYSRAQYRRDDSLRVQQEGALDFYDQEGYRRGSWEHASRYRFLQLRQQRKSGDPTMWEYKEQPYFWLLWSDDPVLTTRNPLQAGTMPKYTLTLQGQTQYNGRSVYAVAFVCNRPSAFTTPYGYPAADAYVGTVYVDAENFAVVKYEAFTTRSPYEVSKPKFLKRYGFTQPFTNYLKHHDVYQYEEVKGTYFLKYARRESTFDFVMRDSQEKHHWQDIHEMLTTSVELTKPQVLQGNLLEAAGKVPYRAEFWNTYQVLLPTEKK</sequence>
<dbReference type="PANTHER" id="PTHR31299">
    <property type="entry name" value="ESTERASE, PUTATIVE (AFU_ORTHOLOGUE AFUA_1G05850)-RELATED"/>
    <property type="match status" value="1"/>
</dbReference>
<dbReference type="CDD" id="cd14728">
    <property type="entry name" value="Ere-like"/>
    <property type="match status" value="1"/>
</dbReference>
<dbReference type="Proteomes" id="UP001500567">
    <property type="component" value="Unassembled WGS sequence"/>
</dbReference>
<dbReference type="InterPro" id="IPR008969">
    <property type="entry name" value="CarboxyPept-like_regulatory"/>
</dbReference>
<dbReference type="Gene3D" id="3.40.1660.10">
    <property type="entry name" value="EreA-like (biosynthetic domain)"/>
    <property type="match status" value="2"/>
</dbReference>
<evidence type="ECO:0008006" key="3">
    <source>
        <dbReference type="Google" id="ProtNLM"/>
    </source>
</evidence>
<evidence type="ECO:0000313" key="2">
    <source>
        <dbReference type="Proteomes" id="UP001500567"/>
    </source>
</evidence>
<dbReference type="Pfam" id="PF13715">
    <property type="entry name" value="CarbopepD_reg_2"/>
    <property type="match status" value="1"/>
</dbReference>
<organism evidence="1 2">
    <name type="scientific">Hymenobacter fastidiosus</name>
    <dbReference type="NCBI Taxonomy" id="486264"/>
    <lineage>
        <taxon>Bacteria</taxon>
        <taxon>Pseudomonadati</taxon>
        <taxon>Bacteroidota</taxon>
        <taxon>Cytophagia</taxon>
        <taxon>Cytophagales</taxon>
        <taxon>Hymenobacteraceae</taxon>
        <taxon>Hymenobacter</taxon>
    </lineage>
</organism>
<name>A0ABP7RKA6_9BACT</name>
<keyword evidence="2" id="KW-1185">Reference proteome</keyword>
<dbReference type="PANTHER" id="PTHR31299:SF0">
    <property type="entry name" value="ESTERASE, PUTATIVE (AFU_ORTHOLOGUE AFUA_1G05850)-RELATED"/>
    <property type="match status" value="1"/>
</dbReference>
<gene>
    <name evidence="1" type="ORF">GCM10022408_07030</name>
</gene>
<dbReference type="InterPro" id="IPR052036">
    <property type="entry name" value="Hydrolase/PRTase-associated"/>
</dbReference>
<evidence type="ECO:0000313" key="1">
    <source>
        <dbReference type="EMBL" id="GAA3998728.1"/>
    </source>
</evidence>
<accession>A0ABP7RKA6</accession>
<dbReference type="InterPro" id="IPR007815">
    <property type="entry name" value="Emycin_Estase"/>
</dbReference>
<dbReference type="RefSeq" id="WP_345071033.1">
    <property type="nucleotide sequence ID" value="NZ_BAABDJ010000006.1"/>
</dbReference>
<comment type="caution">
    <text evidence="1">The sequence shown here is derived from an EMBL/GenBank/DDBJ whole genome shotgun (WGS) entry which is preliminary data.</text>
</comment>
<dbReference type="EMBL" id="BAABDJ010000006">
    <property type="protein sequence ID" value="GAA3998728.1"/>
    <property type="molecule type" value="Genomic_DNA"/>
</dbReference>
<dbReference type="SUPFAM" id="SSF159501">
    <property type="entry name" value="EreA/ChaN-like"/>
    <property type="match status" value="1"/>
</dbReference>